<dbReference type="EMBL" id="JAUSUG010000005">
    <property type="protein sequence ID" value="MDQ0254217.1"/>
    <property type="molecule type" value="Genomic_DNA"/>
</dbReference>
<keyword evidence="1" id="KW-0812">Transmembrane</keyword>
<name>A0ABT9ZU16_9BACI</name>
<evidence type="ECO:0000313" key="3">
    <source>
        <dbReference type="Proteomes" id="UP001230005"/>
    </source>
</evidence>
<accession>A0ABT9ZU16</accession>
<dbReference type="Proteomes" id="UP001230005">
    <property type="component" value="Unassembled WGS sequence"/>
</dbReference>
<reference evidence="2 3" key="1">
    <citation type="submission" date="2023-07" db="EMBL/GenBank/DDBJ databases">
        <title>Genomic Encyclopedia of Type Strains, Phase IV (KMG-IV): sequencing the most valuable type-strain genomes for metagenomic binning, comparative biology and taxonomic classification.</title>
        <authorList>
            <person name="Goeker M."/>
        </authorList>
    </citation>
    <scope>NUCLEOTIDE SEQUENCE [LARGE SCALE GENOMIC DNA]</scope>
    <source>
        <strain evidence="2 3">DSM 9768</strain>
    </source>
</reference>
<gene>
    <name evidence="2" type="ORF">J2S74_001592</name>
</gene>
<organism evidence="2 3">
    <name type="scientific">Evansella vedderi</name>
    <dbReference type="NCBI Taxonomy" id="38282"/>
    <lineage>
        <taxon>Bacteria</taxon>
        <taxon>Bacillati</taxon>
        <taxon>Bacillota</taxon>
        <taxon>Bacilli</taxon>
        <taxon>Bacillales</taxon>
        <taxon>Bacillaceae</taxon>
        <taxon>Evansella</taxon>
    </lineage>
</organism>
<evidence type="ECO:0008006" key="4">
    <source>
        <dbReference type="Google" id="ProtNLM"/>
    </source>
</evidence>
<sequence>MNCWKSISIEKEFGRERLLFMSLIMMLSYFIIHFVFFRTFISNVPFVDFGLPLLFFILSIIPVHILLHCLPIWAFGKKATISIREQWPYCNFSTKQAISKQLLIVSIAFPLVVITLVTIIISVMMPQWMHVMAIVAAINMGLSVYDLLYLKQLIHAPKSCVIEEYENGYNILYKGVRP</sequence>
<feature type="transmembrane region" description="Helical" evidence="1">
    <location>
        <begin position="18"/>
        <end position="41"/>
    </location>
</feature>
<keyword evidence="1" id="KW-0472">Membrane</keyword>
<dbReference type="Pfam" id="PF11667">
    <property type="entry name" value="DUF3267"/>
    <property type="match status" value="1"/>
</dbReference>
<feature type="transmembrane region" description="Helical" evidence="1">
    <location>
        <begin position="53"/>
        <end position="75"/>
    </location>
</feature>
<comment type="caution">
    <text evidence="2">The sequence shown here is derived from an EMBL/GenBank/DDBJ whole genome shotgun (WGS) entry which is preliminary data.</text>
</comment>
<evidence type="ECO:0000256" key="1">
    <source>
        <dbReference type="SAM" id="Phobius"/>
    </source>
</evidence>
<protein>
    <recommendedName>
        <fullName evidence="4">Zincin peptidase</fullName>
    </recommendedName>
</protein>
<dbReference type="RefSeq" id="WP_307323862.1">
    <property type="nucleotide sequence ID" value="NZ_JAUSUG010000005.1"/>
</dbReference>
<dbReference type="InterPro" id="IPR021683">
    <property type="entry name" value="DUF3267"/>
</dbReference>
<proteinExistence type="predicted"/>
<keyword evidence="1" id="KW-1133">Transmembrane helix</keyword>
<feature type="transmembrane region" description="Helical" evidence="1">
    <location>
        <begin position="131"/>
        <end position="150"/>
    </location>
</feature>
<feature type="transmembrane region" description="Helical" evidence="1">
    <location>
        <begin position="102"/>
        <end position="125"/>
    </location>
</feature>
<evidence type="ECO:0000313" key="2">
    <source>
        <dbReference type="EMBL" id="MDQ0254217.1"/>
    </source>
</evidence>
<keyword evidence="3" id="KW-1185">Reference proteome</keyword>